<evidence type="ECO:0000313" key="3">
    <source>
        <dbReference type="Proteomes" id="UP001162162"/>
    </source>
</evidence>
<evidence type="ECO:0000313" key="2">
    <source>
        <dbReference type="EMBL" id="KAJ8936320.1"/>
    </source>
</evidence>
<dbReference type="Proteomes" id="UP001162162">
    <property type="component" value="Unassembled WGS sequence"/>
</dbReference>
<name>A0AAV8XCN4_9CUCU</name>
<feature type="region of interest" description="Disordered" evidence="1">
    <location>
        <begin position="1"/>
        <end position="20"/>
    </location>
</feature>
<protein>
    <submittedName>
        <fullName evidence="2">Uncharacterized protein</fullName>
    </submittedName>
</protein>
<dbReference type="EMBL" id="JAPWTK010000755">
    <property type="protein sequence ID" value="KAJ8936320.1"/>
    <property type="molecule type" value="Genomic_DNA"/>
</dbReference>
<reference evidence="2" key="1">
    <citation type="journal article" date="2023" name="Insect Mol. Biol.">
        <title>Genome sequencing provides insights into the evolution of gene families encoding plant cell wall-degrading enzymes in longhorned beetles.</title>
        <authorList>
            <person name="Shin N.R."/>
            <person name="Okamura Y."/>
            <person name="Kirsch R."/>
            <person name="Pauchet Y."/>
        </authorList>
    </citation>
    <scope>NUCLEOTIDE SEQUENCE</scope>
    <source>
        <strain evidence="2">AMC_N1</strain>
    </source>
</reference>
<sequence>MVSGKEFRSTLRKPSPNSKVKKKECRLVPAFTIQAMQKGTCVTPPPKCDAYKEVLPKHTKFQQNYKRGNLPIALASKGGKVAWKLIVEMELITVK</sequence>
<keyword evidence="3" id="KW-1185">Reference proteome</keyword>
<proteinExistence type="predicted"/>
<dbReference type="AlphaFoldDB" id="A0AAV8XCN4"/>
<evidence type="ECO:0000256" key="1">
    <source>
        <dbReference type="SAM" id="MobiDB-lite"/>
    </source>
</evidence>
<organism evidence="2 3">
    <name type="scientific">Aromia moschata</name>
    <dbReference type="NCBI Taxonomy" id="1265417"/>
    <lineage>
        <taxon>Eukaryota</taxon>
        <taxon>Metazoa</taxon>
        <taxon>Ecdysozoa</taxon>
        <taxon>Arthropoda</taxon>
        <taxon>Hexapoda</taxon>
        <taxon>Insecta</taxon>
        <taxon>Pterygota</taxon>
        <taxon>Neoptera</taxon>
        <taxon>Endopterygota</taxon>
        <taxon>Coleoptera</taxon>
        <taxon>Polyphaga</taxon>
        <taxon>Cucujiformia</taxon>
        <taxon>Chrysomeloidea</taxon>
        <taxon>Cerambycidae</taxon>
        <taxon>Cerambycinae</taxon>
        <taxon>Callichromatini</taxon>
        <taxon>Aromia</taxon>
    </lineage>
</organism>
<accession>A0AAV8XCN4</accession>
<gene>
    <name evidence="2" type="ORF">NQ318_007169</name>
</gene>
<comment type="caution">
    <text evidence="2">The sequence shown here is derived from an EMBL/GenBank/DDBJ whole genome shotgun (WGS) entry which is preliminary data.</text>
</comment>